<name>A0A1I8A5X5_9BILA</name>
<dbReference type="Proteomes" id="UP000095287">
    <property type="component" value="Unplaced"/>
</dbReference>
<protein>
    <submittedName>
        <fullName evidence="3">Doublecortin domain-containing protein</fullName>
    </submittedName>
</protein>
<proteinExistence type="predicted"/>
<evidence type="ECO:0000313" key="2">
    <source>
        <dbReference type="Proteomes" id="UP000095287"/>
    </source>
</evidence>
<dbReference type="WBParaSite" id="L893_g3291.t1">
    <property type="protein sequence ID" value="L893_g3291.t1"/>
    <property type="gene ID" value="L893_g3291"/>
</dbReference>
<sequence>MRLPETLIFVVLFLADKAGTNYVKTVLGRVSLCNDKNMTELRNNSFLAVTRRGFVRVPMRGRSLQQMNDLVDSVLKQDDEKYPDVKSDPTLIRIFYVNKTTRLFDMRENQFFHAL</sequence>
<feature type="chain" id="PRO_5009314299" evidence="1">
    <location>
        <begin position="21"/>
        <end position="115"/>
    </location>
</feature>
<dbReference type="AlphaFoldDB" id="A0A1I8A5X5"/>
<evidence type="ECO:0000313" key="3">
    <source>
        <dbReference type="WBParaSite" id="L893_g3291.t1"/>
    </source>
</evidence>
<evidence type="ECO:0000256" key="1">
    <source>
        <dbReference type="SAM" id="SignalP"/>
    </source>
</evidence>
<organism evidence="2 3">
    <name type="scientific">Steinernema glaseri</name>
    <dbReference type="NCBI Taxonomy" id="37863"/>
    <lineage>
        <taxon>Eukaryota</taxon>
        <taxon>Metazoa</taxon>
        <taxon>Ecdysozoa</taxon>
        <taxon>Nematoda</taxon>
        <taxon>Chromadorea</taxon>
        <taxon>Rhabditida</taxon>
        <taxon>Tylenchina</taxon>
        <taxon>Panagrolaimomorpha</taxon>
        <taxon>Strongyloidoidea</taxon>
        <taxon>Steinernematidae</taxon>
        <taxon>Steinernema</taxon>
    </lineage>
</organism>
<keyword evidence="2" id="KW-1185">Reference proteome</keyword>
<feature type="signal peptide" evidence="1">
    <location>
        <begin position="1"/>
        <end position="20"/>
    </location>
</feature>
<reference evidence="3" key="1">
    <citation type="submission" date="2016-11" db="UniProtKB">
        <authorList>
            <consortium name="WormBaseParasite"/>
        </authorList>
    </citation>
    <scope>IDENTIFICATION</scope>
</reference>
<accession>A0A1I8A5X5</accession>
<keyword evidence="1" id="KW-0732">Signal</keyword>